<dbReference type="PANTHER" id="PTHR43205:SF42">
    <property type="entry name" value="ALCOHOL DEHYDROGENASE, ZINC-CONTAINING (AFU_ORTHOLOGUE AFUA_7G04530)"/>
    <property type="match status" value="1"/>
</dbReference>
<dbReference type="Pfam" id="PF00107">
    <property type="entry name" value="ADH_zinc_N"/>
    <property type="match status" value="1"/>
</dbReference>
<keyword evidence="4" id="KW-1185">Reference proteome</keyword>
<keyword evidence="1" id="KW-0560">Oxidoreductase</keyword>
<dbReference type="SUPFAM" id="SSF50129">
    <property type="entry name" value="GroES-like"/>
    <property type="match status" value="2"/>
</dbReference>
<dbReference type="SMART" id="SM00829">
    <property type="entry name" value="PKS_ER"/>
    <property type="match status" value="1"/>
</dbReference>
<organism evidence="3 4">
    <name type="scientific">Basidiobolus ranarum</name>
    <dbReference type="NCBI Taxonomy" id="34480"/>
    <lineage>
        <taxon>Eukaryota</taxon>
        <taxon>Fungi</taxon>
        <taxon>Fungi incertae sedis</taxon>
        <taxon>Zoopagomycota</taxon>
        <taxon>Entomophthoromycotina</taxon>
        <taxon>Basidiobolomycetes</taxon>
        <taxon>Basidiobolales</taxon>
        <taxon>Basidiobolaceae</taxon>
        <taxon>Basidiobolus</taxon>
    </lineage>
</organism>
<dbReference type="Proteomes" id="UP001479436">
    <property type="component" value="Unassembled WGS sequence"/>
</dbReference>
<sequence>MSVSNKQIRFMERPKGEVDISRTFKEVTETISTKSEDLKHGTFLVKIHYLSLDPAMRGWMNNVRSYIAPVEIGSVMRSMSLGTVIASQHSKYQPGDIVLGAFGWQEYAITNGVEVKKVNVPKGIPVRTMLSTLGTTGLTAFFGLFEIGKPKPGDTVIVSGAAGATGSVVGQMAKICGCRVIGVAGSDEKCRWLKEELGFDVALNYKSPTYYEEFVKATPKYVDVYFDNVGGQTLEYSLQRINLNGRIVVCGGISQYNTSKPQGPKNYMNLISQRAKMEGFVVFDYKDKYPQAIAKMTEWILSGQLKFKEHIVDGLENAPQGLLDLFKGVNTGKMLVKVSDEATKSKL</sequence>
<accession>A0ABR2VL43</accession>
<dbReference type="PANTHER" id="PTHR43205">
    <property type="entry name" value="PROSTAGLANDIN REDUCTASE"/>
    <property type="match status" value="1"/>
</dbReference>
<dbReference type="Gene3D" id="3.90.180.10">
    <property type="entry name" value="Medium-chain alcohol dehydrogenases, catalytic domain"/>
    <property type="match status" value="1"/>
</dbReference>
<dbReference type="CDD" id="cd05288">
    <property type="entry name" value="PGDH"/>
    <property type="match status" value="1"/>
</dbReference>
<dbReference type="EMBL" id="JASJQH010010150">
    <property type="protein sequence ID" value="KAK9674664.1"/>
    <property type="molecule type" value="Genomic_DNA"/>
</dbReference>
<proteinExistence type="predicted"/>
<evidence type="ECO:0000259" key="2">
    <source>
        <dbReference type="SMART" id="SM00829"/>
    </source>
</evidence>
<dbReference type="Pfam" id="PF16884">
    <property type="entry name" value="ADH_N_2"/>
    <property type="match status" value="1"/>
</dbReference>
<reference evidence="3 4" key="1">
    <citation type="submission" date="2023-04" db="EMBL/GenBank/DDBJ databases">
        <title>Genome of Basidiobolus ranarum AG-B5.</title>
        <authorList>
            <person name="Stajich J.E."/>
            <person name="Carter-House D."/>
            <person name="Gryganskyi A."/>
        </authorList>
    </citation>
    <scope>NUCLEOTIDE SEQUENCE [LARGE SCALE GENOMIC DNA]</scope>
    <source>
        <strain evidence="3 4">AG-B5</strain>
    </source>
</reference>
<dbReference type="InterPro" id="IPR041694">
    <property type="entry name" value="ADH_N_2"/>
</dbReference>
<name>A0ABR2VL43_9FUNG</name>
<dbReference type="SUPFAM" id="SSF51735">
    <property type="entry name" value="NAD(P)-binding Rossmann-fold domains"/>
    <property type="match status" value="1"/>
</dbReference>
<comment type="caution">
    <text evidence="3">The sequence shown here is derived from an EMBL/GenBank/DDBJ whole genome shotgun (WGS) entry which is preliminary data.</text>
</comment>
<dbReference type="InterPro" id="IPR013149">
    <property type="entry name" value="ADH-like_C"/>
</dbReference>
<dbReference type="InterPro" id="IPR045010">
    <property type="entry name" value="MDR_fam"/>
</dbReference>
<evidence type="ECO:0000313" key="3">
    <source>
        <dbReference type="EMBL" id="KAK9674664.1"/>
    </source>
</evidence>
<dbReference type="Gene3D" id="3.40.50.720">
    <property type="entry name" value="NAD(P)-binding Rossmann-like Domain"/>
    <property type="match status" value="1"/>
</dbReference>
<feature type="domain" description="Enoyl reductase (ER)" evidence="2">
    <location>
        <begin position="22"/>
        <end position="336"/>
    </location>
</feature>
<dbReference type="InterPro" id="IPR020843">
    <property type="entry name" value="ER"/>
</dbReference>
<dbReference type="InterPro" id="IPR011032">
    <property type="entry name" value="GroES-like_sf"/>
</dbReference>
<protein>
    <recommendedName>
        <fullName evidence="2">Enoyl reductase (ER) domain-containing protein</fullName>
    </recommendedName>
</protein>
<gene>
    <name evidence="3" type="ORF">K7432_017034</name>
</gene>
<evidence type="ECO:0000313" key="4">
    <source>
        <dbReference type="Proteomes" id="UP001479436"/>
    </source>
</evidence>
<dbReference type="InterPro" id="IPR036291">
    <property type="entry name" value="NAD(P)-bd_dom_sf"/>
</dbReference>
<evidence type="ECO:0000256" key="1">
    <source>
        <dbReference type="ARBA" id="ARBA00023002"/>
    </source>
</evidence>